<name>A0A1F4TRA2_UNCSA</name>
<feature type="binding site" evidence="9">
    <location>
        <position position="220"/>
    </location>
    <ligand>
        <name>Mn(2+)</name>
        <dbReference type="ChEBI" id="CHEBI:29035"/>
    </ligand>
</feature>
<feature type="binding site" evidence="9">
    <location>
        <position position="220"/>
    </location>
    <ligand>
        <name>1-deoxy-D-xylulose 5-phosphate</name>
        <dbReference type="ChEBI" id="CHEBI:57792"/>
    </ligand>
</feature>
<sequence>MKKGIAILGSTGSIGKQTLEVVSIFPSSLTVVALAAKDEVDLIVEQIKKFSPKIVSVATAEVKQQVEAKLGASKVQIMVGEEGLLKVATEPTAKMVVVAIPGSLCLVPTLEAVKSKKDLALATKEVLVVAGDLFMQEVKAAGVKVFPIDSEHSAIVQCLKGEDPKTIKKIVLTASGGPFLKTPIEKFAQMTAKDALKHPTWKMGPKITIDSSTLMNKGFEVMEAHYLFGLDYSKIEVLVHPQSIIHSMVEFVDGSVKAQLGAADMRVPIQYALLEEKRSANHWPSLNFAKLTQMTFQEPDKQKFPCLQYAYDAGKVGGTLPAVLNAANEAAIKLFLRGKLNFAQLPQRINEIMTRHQNKKTPTLADILEADNWARAEVN</sequence>
<dbReference type="PANTHER" id="PTHR30525">
    <property type="entry name" value="1-DEOXY-D-XYLULOSE 5-PHOSPHATE REDUCTOISOMERASE"/>
    <property type="match status" value="1"/>
</dbReference>
<dbReference type="InterPro" id="IPR026877">
    <property type="entry name" value="DXPR_C"/>
</dbReference>
<evidence type="ECO:0000256" key="4">
    <source>
        <dbReference type="ARBA" id="ARBA00022857"/>
    </source>
</evidence>
<comment type="pathway">
    <text evidence="1 9">Isoprenoid biosynthesis; isopentenyl diphosphate biosynthesis via DXP pathway; isopentenyl diphosphate from 1-deoxy-D-xylulose 5-phosphate: step 1/6.</text>
</comment>
<dbReference type="InterPro" id="IPR003821">
    <property type="entry name" value="DXP_reductoisomerase"/>
</dbReference>
<keyword evidence="13" id="KW-0413">Isomerase</keyword>
<protein>
    <recommendedName>
        <fullName evidence="9">1-deoxy-D-xylulose 5-phosphate reductoisomerase</fullName>
        <shortName evidence="9">DXP reductoisomerase</shortName>
        <ecNumber evidence="9">1.1.1.267</ecNumber>
    </recommendedName>
    <alternativeName>
        <fullName evidence="9">1-deoxyxylulose-5-phosphate reductoisomerase</fullName>
    </alternativeName>
    <alternativeName>
        <fullName evidence="9">2-C-methyl-D-erythritol 4-phosphate synthase</fullName>
    </alternativeName>
</protein>
<dbReference type="PIRSF" id="PIRSF006205">
    <property type="entry name" value="Dxp_reductismrs"/>
    <property type="match status" value="1"/>
</dbReference>
<keyword evidence="5 9" id="KW-0560">Oxidoreductase</keyword>
<evidence type="ECO:0000313" key="14">
    <source>
        <dbReference type="Proteomes" id="UP000177309"/>
    </source>
</evidence>
<evidence type="ECO:0000313" key="13">
    <source>
        <dbReference type="EMBL" id="OGC35272.1"/>
    </source>
</evidence>
<comment type="similarity">
    <text evidence="2 9">Belongs to the DXR family.</text>
</comment>
<feature type="binding site" evidence="9">
    <location>
        <position position="13"/>
    </location>
    <ligand>
        <name>NADPH</name>
        <dbReference type="ChEBI" id="CHEBI:57783"/>
    </ligand>
</feature>
<evidence type="ECO:0000256" key="2">
    <source>
        <dbReference type="ARBA" id="ARBA00006825"/>
    </source>
</evidence>
<evidence type="ECO:0000256" key="7">
    <source>
        <dbReference type="ARBA" id="ARBA00023229"/>
    </source>
</evidence>
<evidence type="ECO:0000256" key="6">
    <source>
        <dbReference type="ARBA" id="ARBA00023211"/>
    </source>
</evidence>
<dbReference type="InterPro" id="IPR036291">
    <property type="entry name" value="NAD(P)-bd_dom_sf"/>
</dbReference>
<gene>
    <name evidence="9" type="primary">dxr</name>
    <name evidence="13" type="ORF">A2462_08530</name>
</gene>
<dbReference type="Gene3D" id="1.10.1740.10">
    <property type="match status" value="1"/>
</dbReference>
<dbReference type="SUPFAM" id="SSF51735">
    <property type="entry name" value="NAD(P)-binding Rossmann-fold domains"/>
    <property type="match status" value="1"/>
</dbReference>
<keyword evidence="9" id="KW-0460">Magnesium</keyword>
<feature type="binding site" evidence="9">
    <location>
        <position position="149"/>
    </location>
    <ligand>
        <name>Mn(2+)</name>
        <dbReference type="ChEBI" id="CHEBI:29035"/>
    </ligand>
</feature>
<dbReference type="HAMAP" id="MF_00183">
    <property type="entry name" value="DXP_reductoisom"/>
    <property type="match status" value="1"/>
</dbReference>
<feature type="binding site" evidence="9">
    <location>
        <position position="198"/>
    </location>
    <ligand>
        <name>1-deoxy-D-xylulose 5-phosphate</name>
        <dbReference type="ChEBI" id="CHEBI:57792"/>
    </ligand>
</feature>
<dbReference type="GO" id="GO:0030604">
    <property type="term" value="F:1-deoxy-D-xylulose-5-phosphate reductoisomerase activity"/>
    <property type="evidence" value="ECO:0007669"/>
    <property type="project" value="UniProtKB-UniRule"/>
</dbReference>
<keyword evidence="7 9" id="KW-0414">Isoprene biosynthesis</keyword>
<comment type="catalytic activity">
    <reaction evidence="8">
        <text>2-C-methyl-D-erythritol 4-phosphate + NADP(+) = 1-deoxy-D-xylulose 5-phosphate + NADPH + H(+)</text>
        <dbReference type="Rhea" id="RHEA:13717"/>
        <dbReference type="ChEBI" id="CHEBI:15378"/>
        <dbReference type="ChEBI" id="CHEBI:57783"/>
        <dbReference type="ChEBI" id="CHEBI:57792"/>
        <dbReference type="ChEBI" id="CHEBI:58262"/>
        <dbReference type="ChEBI" id="CHEBI:58349"/>
        <dbReference type="EC" id="1.1.1.267"/>
    </reaction>
    <physiologicalReaction direction="right-to-left" evidence="8">
        <dbReference type="Rhea" id="RHEA:13719"/>
    </physiologicalReaction>
</comment>
<dbReference type="Gene3D" id="3.40.50.720">
    <property type="entry name" value="NAD(P)-binding Rossmann-like Domain"/>
    <property type="match status" value="1"/>
</dbReference>
<proteinExistence type="inferred from homology"/>
<keyword evidence="4 9" id="KW-0521">NADP</keyword>
<dbReference type="Pfam" id="PF13288">
    <property type="entry name" value="DXPR_C"/>
    <property type="match status" value="1"/>
</dbReference>
<dbReference type="GO" id="GO:0070402">
    <property type="term" value="F:NADPH binding"/>
    <property type="evidence" value="ECO:0007669"/>
    <property type="project" value="InterPro"/>
</dbReference>
<dbReference type="NCBIfam" id="TIGR00243">
    <property type="entry name" value="Dxr"/>
    <property type="match status" value="1"/>
</dbReference>
<feature type="binding site" evidence="9">
    <location>
        <position position="150"/>
    </location>
    <ligand>
        <name>1-deoxy-D-xylulose 5-phosphate</name>
        <dbReference type="ChEBI" id="CHEBI:57792"/>
    </ligand>
</feature>
<evidence type="ECO:0000256" key="9">
    <source>
        <dbReference type="HAMAP-Rule" id="MF_00183"/>
    </source>
</evidence>
<dbReference type="AlphaFoldDB" id="A0A1F4TRA2"/>
<feature type="domain" description="1-deoxy-D-xylulose 5-phosphate reductoisomerase C-terminal" evidence="11">
    <location>
        <begin position="145"/>
        <end position="228"/>
    </location>
</feature>
<dbReference type="PANTHER" id="PTHR30525:SF0">
    <property type="entry name" value="1-DEOXY-D-XYLULOSE 5-PHOSPHATE REDUCTOISOMERASE, CHLOROPLASTIC"/>
    <property type="match status" value="1"/>
</dbReference>
<feature type="binding site" evidence="9">
    <location>
        <position position="11"/>
    </location>
    <ligand>
        <name>NADPH</name>
        <dbReference type="ChEBI" id="CHEBI:57783"/>
    </ligand>
</feature>
<dbReference type="SUPFAM" id="SSF55347">
    <property type="entry name" value="Glyceraldehyde-3-phosphate dehydrogenase-like, C-terminal domain"/>
    <property type="match status" value="1"/>
</dbReference>
<feature type="binding site" evidence="9">
    <location>
        <position position="211"/>
    </location>
    <ligand>
        <name>1-deoxy-D-xylulose 5-phosphate</name>
        <dbReference type="ChEBI" id="CHEBI:57792"/>
    </ligand>
</feature>
<dbReference type="Pfam" id="PF02670">
    <property type="entry name" value="DXP_reductoisom"/>
    <property type="match status" value="1"/>
</dbReference>
<dbReference type="SUPFAM" id="SSF69055">
    <property type="entry name" value="1-deoxy-D-xylulose-5-phosphate reductoisomerase, C-terminal domain"/>
    <property type="match status" value="1"/>
</dbReference>
<dbReference type="UniPathway" id="UPA00056">
    <property type="reaction ID" value="UER00092"/>
</dbReference>
<comment type="caution">
    <text evidence="9">Lacks conserved residue(s) required for the propagation of feature annotation.</text>
</comment>
<dbReference type="NCBIfam" id="NF009114">
    <property type="entry name" value="PRK12464.1"/>
    <property type="match status" value="1"/>
</dbReference>
<dbReference type="EC" id="1.1.1.267" evidence="9"/>
<evidence type="ECO:0000256" key="8">
    <source>
        <dbReference type="ARBA" id="ARBA00048543"/>
    </source>
</evidence>
<feature type="binding site" evidence="9">
    <location>
        <position position="124"/>
    </location>
    <ligand>
        <name>1-deoxy-D-xylulose 5-phosphate</name>
        <dbReference type="ChEBI" id="CHEBI:57792"/>
    </ligand>
</feature>
<feature type="binding site" evidence="9">
    <location>
        <position position="175"/>
    </location>
    <ligand>
        <name>1-deoxy-D-xylulose 5-phosphate</name>
        <dbReference type="ChEBI" id="CHEBI:57792"/>
    </ligand>
</feature>
<evidence type="ECO:0000259" key="10">
    <source>
        <dbReference type="Pfam" id="PF02670"/>
    </source>
</evidence>
<feature type="binding site" evidence="9">
    <location>
        <position position="151"/>
    </location>
    <ligand>
        <name>Mn(2+)</name>
        <dbReference type="ChEBI" id="CHEBI:29035"/>
    </ligand>
</feature>
<feature type="binding site" evidence="9">
    <location>
        <position position="204"/>
    </location>
    <ligand>
        <name>NADPH</name>
        <dbReference type="ChEBI" id="CHEBI:57783"/>
    </ligand>
</feature>
<feature type="binding site" evidence="9">
    <location>
        <position position="216"/>
    </location>
    <ligand>
        <name>1-deoxy-D-xylulose 5-phosphate</name>
        <dbReference type="ChEBI" id="CHEBI:57792"/>
    </ligand>
</feature>
<dbReference type="FunFam" id="3.40.50.720:FF:000045">
    <property type="entry name" value="1-deoxy-D-xylulose 5-phosphate reductoisomerase"/>
    <property type="match status" value="1"/>
</dbReference>
<organism evidence="13 14">
    <name type="scientific">candidate division WOR-1 bacterium RIFOXYC2_FULL_41_25</name>
    <dbReference type="NCBI Taxonomy" id="1802586"/>
    <lineage>
        <taxon>Bacteria</taxon>
        <taxon>Bacillati</taxon>
        <taxon>Saganbacteria</taxon>
    </lineage>
</organism>
<dbReference type="GO" id="GO:0016853">
    <property type="term" value="F:isomerase activity"/>
    <property type="evidence" value="ECO:0007669"/>
    <property type="project" value="UniProtKB-KW"/>
</dbReference>
<dbReference type="InterPro" id="IPR036169">
    <property type="entry name" value="DXPR_C_sf"/>
</dbReference>
<feature type="binding site" evidence="9">
    <location>
        <position position="14"/>
    </location>
    <ligand>
        <name>NADPH</name>
        <dbReference type="ChEBI" id="CHEBI:57783"/>
    </ligand>
</feature>
<dbReference type="GO" id="GO:0051484">
    <property type="term" value="P:isopentenyl diphosphate biosynthetic process, methylerythritol 4-phosphate pathway involved in terpenoid biosynthetic process"/>
    <property type="evidence" value="ECO:0007669"/>
    <property type="project" value="TreeGrafter"/>
</dbReference>
<evidence type="ECO:0000256" key="3">
    <source>
        <dbReference type="ARBA" id="ARBA00022723"/>
    </source>
</evidence>
<feature type="domain" description="1-deoxy-D-xylulose 5-phosphate reductoisomerase N-terminal" evidence="10">
    <location>
        <begin position="5"/>
        <end position="131"/>
    </location>
</feature>
<dbReference type="InterPro" id="IPR013644">
    <property type="entry name" value="DXP_reductoisomerase_C"/>
</dbReference>
<evidence type="ECO:0000256" key="1">
    <source>
        <dbReference type="ARBA" id="ARBA00005094"/>
    </source>
</evidence>
<evidence type="ECO:0000259" key="11">
    <source>
        <dbReference type="Pfam" id="PF08436"/>
    </source>
</evidence>
<keyword evidence="3 9" id="KW-0479">Metal-binding</keyword>
<feature type="binding site" evidence="9">
    <location>
        <position position="151"/>
    </location>
    <ligand>
        <name>1-deoxy-D-xylulose 5-phosphate</name>
        <dbReference type="ChEBI" id="CHEBI:57792"/>
    </ligand>
</feature>
<dbReference type="GO" id="GO:0030145">
    <property type="term" value="F:manganese ion binding"/>
    <property type="evidence" value="ECO:0007669"/>
    <property type="project" value="TreeGrafter"/>
</dbReference>
<dbReference type="Proteomes" id="UP000177309">
    <property type="component" value="Unassembled WGS sequence"/>
</dbReference>
<comment type="caution">
    <text evidence="13">The sequence shown here is derived from an EMBL/GenBank/DDBJ whole genome shotgun (WGS) entry which is preliminary data.</text>
</comment>
<comment type="function">
    <text evidence="9">Catalyzes the NADPH-dependent rearrangement and reduction of 1-deoxy-D-xylulose-5-phosphate (DXP) to 2-C-methyl-D-erythritol 4-phosphate (MEP).</text>
</comment>
<comment type="cofactor">
    <cofactor evidence="9">
        <name>Mg(2+)</name>
        <dbReference type="ChEBI" id="CHEBI:18420"/>
    </cofactor>
    <cofactor evidence="9">
        <name>Mn(2+)</name>
        <dbReference type="ChEBI" id="CHEBI:29035"/>
    </cofactor>
</comment>
<keyword evidence="6 9" id="KW-0464">Manganese</keyword>
<dbReference type="EMBL" id="MEUI01000005">
    <property type="protein sequence ID" value="OGC35272.1"/>
    <property type="molecule type" value="Genomic_DNA"/>
</dbReference>
<feature type="domain" description="DXP reductoisomerase C-terminal" evidence="12">
    <location>
        <begin position="260"/>
        <end position="376"/>
    </location>
</feature>
<evidence type="ECO:0000256" key="5">
    <source>
        <dbReference type="ARBA" id="ARBA00023002"/>
    </source>
</evidence>
<feature type="binding site" evidence="9">
    <location>
        <position position="217"/>
    </location>
    <ligand>
        <name>1-deoxy-D-xylulose 5-phosphate</name>
        <dbReference type="ChEBI" id="CHEBI:57792"/>
    </ligand>
</feature>
<evidence type="ECO:0000259" key="12">
    <source>
        <dbReference type="Pfam" id="PF13288"/>
    </source>
</evidence>
<dbReference type="Pfam" id="PF08436">
    <property type="entry name" value="DXP_redisom_C"/>
    <property type="match status" value="1"/>
</dbReference>
<feature type="binding site" evidence="9">
    <location>
        <position position="125"/>
    </location>
    <ligand>
        <name>NADPH</name>
        <dbReference type="ChEBI" id="CHEBI:57783"/>
    </ligand>
</feature>
<dbReference type="InterPro" id="IPR013512">
    <property type="entry name" value="DXP_reductoisomerase_N"/>
</dbReference>
<feature type="binding site" evidence="9">
    <location>
        <position position="12"/>
    </location>
    <ligand>
        <name>NADPH</name>
        <dbReference type="ChEBI" id="CHEBI:57783"/>
    </ligand>
</feature>
<reference evidence="13 14" key="1">
    <citation type="journal article" date="2016" name="Nat. Commun.">
        <title>Thousands of microbial genomes shed light on interconnected biogeochemical processes in an aquifer system.</title>
        <authorList>
            <person name="Anantharaman K."/>
            <person name="Brown C.T."/>
            <person name="Hug L.A."/>
            <person name="Sharon I."/>
            <person name="Castelle C.J."/>
            <person name="Probst A.J."/>
            <person name="Thomas B.C."/>
            <person name="Singh A."/>
            <person name="Wilkins M.J."/>
            <person name="Karaoz U."/>
            <person name="Brodie E.L."/>
            <person name="Williams K.H."/>
            <person name="Hubbard S.S."/>
            <person name="Banfield J.F."/>
        </authorList>
    </citation>
    <scope>NUCLEOTIDE SEQUENCE [LARGE SCALE GENOMIC DNA]</scope>
</reference>
<accession>A0A1F4TRA2</accession>